<dbReference type="EMBL" id="CAJGYO010000007">
    <property type="protein sequence ID" value="CAD6244397.1"/>
    <property type="molecule type" value="Genomic_DNA"/>
</dbReference>
<sequence>MATTTKIIDIKKVCNNAHNIIDQLAKLDDKFFAINTSSSSLLPNAAVPLLLAAPRSDHATSSIAASLPCSGLATKLMNNDARPSNNERARSKEILDIRNMTNRWKTMFDEFFTRPDKSPAIADPPQPEIPTPEITYKGVAAASQIREDRIYLLGGQN</sequence>
<evidence type="ECO:0000313" key="2">
    <source>
        <dbReference type="Proteomes" id="UP000604825"/>
    </source>
</evidence>
<proteinExistence type="predicted"/>
<reference evidence="1" key="1">
    <citation type="submission" date="2020-10" db="EMBL/GenBank/DDBJ databases">
        <authorList>
            <person name="Han B."/>
            <person name="Lu T."/>
            <person name="Zhao Q."/>
            <person name="Huang X."/>
            <person name="Zhao Y."/>
        </authorList>
    </citation>
    <scope>NUCLEOTIDE SEQUENCE</scope>
</reference>
<dbReference type="AlphaFoldDB" id="A0A811PGC5"/>
<name>A0A811PGC5_9POAL</name>
<gene>
    <name evidence="1" type="ORF">NCGR_LOCUS29097</name>
</gene>
<dbReference type="Proteomes" id="UP000604825">
    <property type="component" value="Unassembled WGS sequence"/>
</dbReference>
<comment type="caution">
    <text evidence="1">The sequence shown here is derived from an EMBL/GenBank/DDBJ whole genome shotgun (WGS) entry which is preliminary data.</text>
</comment>
<organism evidence="1 2">
    <name type="scientific">Miscanthus lutarioriparius</name>
    <dbReference type="NCBI Taxonomy" id="422564"/>
    <lineage>
        <taxon>Eukaryota</taxon>
        <taxon>Viridiplantae</taxon>
        <taxon>Streptophyta</taxon>
        <taxon>Embryophyta</taxon>
        <taxon>Tracheophyta</taxon>
        <taxon>Spermatophyta</taxon>
        <taxon>Magnoliopsida</taxon>
        <taxon>Liliopsida</taxon>
        <taxon>Poales</taxon>
        <taxon>Poaceae</taxon>
        <taxon>PACMAD clade</taxon>
        <taxon>Panicoideae</taxon>
        <taxon>Andropogonodae</taxon>
        <taxon>Andropogoneae</taxon>
        <taxon>Saccharinae</taxon>
        <taxon>Miscanthus</taxon>
    </lineage>
</organism>
<keyword evidence="2" id="KW-1185">Reference proteome</keyword>
<evidence type="ECO:0000313" key="1">
    <source>
        <dbReference type="EMBL" id="CAD6244397.1"/>
    </source>
</evidence>
<protein>
    <submittedName>
        <fullName evidence="1">Uncharacterized protein</fullName>
    </submittedName>
</protein>
<accession>A0A811PGC5</accession>